<sequence length="466" mass="50590">MTEWKFAQKAILVAGAIGIAGAVYAAVKVDRLVRIGAGYKAKTVCSELFVAGRNKAQVLGAEFAGMPATMEQVTVKVDEDAQTVKARGPFGLGGIHAVYRSGFGCTLANAGRVRPLVPVKLADQAGGEWPLARPISGEALDYVDYAAVDFAITQSFEENTTNQRSFLVIVDGKIIDEMYAEGFSETTPFLSWSMAKSVTASLVGAAVLNGYVDIEAPIPVPEWAGDDAKSRITWNDMLRMQSGLSFEENYDDPRSDVNRMLFERPDAGGAASHSNAEYAPGEVWYYSSGTTNLIARTLRQVMKEQGVDFYQFAHDALLDPIGAESVVLEPDASGSFIGSSYVYATARDWARLGQLYLDDGIWDGVRLLPEGWSEYVTSPTTAADRQYGAHFWLNLDGADGRERFIPGLPESAYYMGGHEGQYVVIVPDKKMVMVRTGMTRGRPAMPEVAPLFSDVYGAVGRGPNED</sequence>
<gene>
    <name evidence="2" type="ORF">ABFZ84_01005</name>
</gene>
<proteinExistence type="predicted"/>
<protein>
    <submittedName>
        <fullName evidence="2">Serine hydrolase</fullName>
        <ecNumber evidence="2">3.-.-.-</ecNumber>
    </submittedName>
</protein>
<dbReference type="InterPro" id="IPR050789">
    <property type="entry name" value="Diverse_Enzym_Activities"/>
</dbReference>
<accession>A0ABV3Z021</accession>
<evidence type="ECO:0000259" key="1">
    <source>
        <dbReference type="Pfam" id="PF00144"/>
    </source>
</evidence>
<keyword evidence="2" id="KW-0378">Hydrolase</keyword>
<dbReference type="Gene3D" id="3.40.710.10">
    <property type="entry name" value="DD-peptidase/beta-lactamase superfamily"/>
    <property type="match status" value="1"/>
</dbReference>
<dbReference type="PANTHER" id="PTHR43283">
    <property type="entry name" value="BETA-LACTAMASE-RELATED"/>
    <property type="match status" value="1"/>
</dbReference>
<dbReference type="GO" id="GO:0016787">
    <property type="term" value="F:hydrolase activity"/>
    <property type="evidence" value="ECO:0007669"/>
    <property type="project" value="UniProtKB-KW"/>
</dbReference>
<dbReference type="SUPFAM" id="SSF56601">
    <property type="entry name" value="beta-lactamase/transpeptidase-like"/>
    <property type="match status" value="1"/>
</dbReference>
<evidence type="ECO:0000313" key="2">
    <source>
        <dbReference type="EMBL" id="MEX6632115.1"/>
    </source>
</evidence>
<dbReference type="InterPro" id="IPR012338">
    <property type="entry name" value="Beta-lactam/transpept-like"/>
</dbReference>
<dbReference type="PANTHER" id="PTHR43283:SF7">
    <property type="entry name" value="BETA-LACTAMASE-RELATED DOMAIN-CONTAINING PROTEIN"/>
    <property type="match status" value="1"/>
</dbReference>
<dbReference type="Pfam" id="PF00144">
    <property type="entry name" value="Beta-lactamase"/>
    <property type="match status" value="1"/>
</dbReference>
<comment type="caution">
    <text evidence="2">The sequence shown here is derived from an EMBL/GenBank/DDBJ whole genome shotgun (WGS) entry which is preliminary data.</text>
</comment>
<dbReference type="EC" id="3.-.-.-" evidence="2"/>
<name>A0ABV3Z021_9PROT</name>
<dbReference type="EMBL" id="JBEHZE010000001">
    <property type="protein sequence ID" value="MEX6632115.1"/>
    <property type="molecule type" value="Genomic_DNA"/>
</dbReference>
<dbReference type="InterPro" id="IPR001466">
    <property type="entry name" value="Beta-lactam-related"/>
</dbReference>
<reference evidence="2 3" key="1">
    <citation type="submission" date="2024-05" db="EMBL/GenBank/DDBJ databases">
        <title>Three bacterial strains, DH-69, EH-24, and ECK-19 isolated from coastal sediments.</title>
        <authorList>
            <person name="Ye Y.-Q."/>
            <person name="Du Z.-J."/>
        </authorList>
    </citation>
    <scope>NUCLEOTIDE SEQUENCE [LARGE SCALE GENOMIC DNA]</scope>
    <source>
        <strain evidence="2 3">ECK-19</strain>
    </source>
</reference>
<evidence type="ECO:0000313" key="3">
    <source>
        <dbReference type="Proteomes" id="UP001560685"/>
    </source>
</evidence>
<dbReference type="RefSeq" id="WP_369311873.1">
    <property type="nucleotide sequence ID" value="NZ_JBEHZE010000001.1"/>
</dbReference>
<dbReference type="Proteomes" id="UP001560685">
    <property type="component" value="Unassembled WGS sequence"/>
</dbReference>
<feature type="domain" description="Beta-lactamase-related" evidence="1">
    <location>
        <begin position="165"/>
        <end position="435"/>
    </location>
</feature>
<organism evidence="2 3">
    <name type="scientific">Hyphococcus lacteus</name>
    <dbReference type="NCBI Taxonomy" id="3143536"/>
    <lineage>
        <taxon>Bacteria</taxon>
        <taxon>Pseudomonadati</taxon>
        <taxon>Pseudomonadota</taxon>
        <taxon>Alphaproteobacteria</taxon>
        <taxon>Parvularculales</taxon>
        <taxon>Parvularculaceae</taxon>
        <taxon>Hyphococcus</taxon>
    </lineage>
</organism>
<keyword evidence="3" id="KW-1185">Reference proteome</keyword>